<evidence type="ECO:0000313" key="2">
    <source>
        <dbReference type="Proteomes" id="UP000075950"/>
    </source>
</evidence>
<sequence length="183" mass="20074">MEGSYSFAYLPVFIGSDSEISSELDNEHSSSTYVPYSTDKILLAAVSQDSGSVSESAVTDVKVSQVVEAIKGGQLVSKCGPETKLEVEPVGQTELKYLHDGVWYTKEWTLWELSGDDFNPLPKDKNTKGFSADITVGGEKVHAVLSNNRDRLPSSIAQEGAATRTPDPGVSLIRYYFQHHVWK</sequence>
<accession>A0A142NKZ3</accession>
<evidence type="ECO:0000313" key="1">
    <source>
        <dbReference type="EMBL" id="AMT93050.1"/>
    </source>
</evidence>
<protein>
    <submittedName>
        <fullName evidence="1">Uncharacterized protein</fullName>
    </submittedName>
</protein>
<dbReference type="KEGG" id="bly:A2T55_03995"/>
<organism evidence="1 2">
    <name type="scientific">Brevibacterium linens</name>
    <dbReference type="NCBI Taxonomy" id="1703"/>
    <lineage>
        <taxon>Bacteria</taxon>
        <taxon>Bacillati</taxon>
        <taxon>Actinomycetota</taxon>
        <taxon>Actinomycetes</taxon>
        <taxon>Micrococcales</taxon>
        <taxon>Brevibacteriaceae</taxon>
        <taxon>Brevibacterium</taxon>
    </lineage>
</organism>
<proteinExistence type="predicted"/>
<reference evidence="2" key="1">
    <citation type="submission" date="2016-03" db="EMBL/GenBank/DDBJ databases">
        <authorList>
            <person name="Ploux O."/>
        </authorList>
    </citation>
    <scope>NUCLEOTIDE SEQUENCE [LARGE SCALE GENOMIC DNA]</scope>
    <source>
        <strain evidence="2">BS258</strain>
    </source>
</reference>
<dbReference type="AlphaFoldDB" id="A0A142NKZ3"/>
<dbReference type="Proteomes" id="UP000075950">
    <property type="component" value="Chromosome"/>
</dbReference>
<gene>
    <name evidence="1" type="ORF">A2T55_03995</name>
</gene>
<name>A0A142NKZ3_BRELN</name>
<dbReference type="EMBL" id="CP014869">
    <property type="protein sequence ID" value="AMT93050.1"/>
    <property type="molecule type" value="Genomic_DNA"/>
</dbReference>